<keyword evidence="1" id="KW-0812">Transmembrane</keyword>
<dbReference type="EMBL" id="DUMN01000592">
    <property type="protein sequence ID" value="HHV70035.1"/>
    <property type="molecule type" value="Genomic_DNA"/>
</dbReference>
<feature type="non-terminal residue" evidence="2">
    <location>
        <position position="47"/>
    </location>
</feature>
<accession>A0A7V6U1G9</accession>
<keyword evidence="1" id="KW-0472">Membrane</keyword>
<gene>
    <name evidence="2" type="primary">mraY</name>
    <name evidence="2" type="ORF">GXX48_20745</name>
</gene>
<evidence type="ECO:0000256" key="1">
    <source>
        <dbReference type="SAM" id="Phobius"/>
    </source>
</evidence>
<name>A0A7V6U1G9_9HYPH</name>
<keyword evidence="1" id="KW-1133">Transmembrane helix</keyword>
<reference evidence="2 3" key="1">
    <citation type="journal article" date="2020" name="Biotechnol. Biofuels">
        <title>New insights from the biogas microbiome by comprehensive genome-resolved metagenomics of nearly 1600 species originating from multiple anaerobic digesters.</title>
        <authorList>
            <person name="Campanaro S."/>
            <person name="Treu L."/>
            <person name="Rodriguez-R L.M."/>
            <person name="Kovalovszki A."/>
            <person name="Ziels R.M."/>
            <person name="Maus I."/>
            <person name="Zhu X."/>
            <person name="Kougias P.G."/>
            <person name="Basile A."/>
            <person name="Luo G."/>
            <person name="Schluter A."/>
            <person name="Konstantinidis K.T."/>
            <person name="Angelidaki I."/>
        </authorList>
    </citation>
    <scope>NUCLEOTIDE SEQUENCE [LARGE SCALE GENOMIC DNA]</scope>
    <source>
        <strain evidence="2">AS04akNAM_66</strain>
    </source>
</reference>
<dbReference type="EC" id="2.7.8.13" evidence="2"/>
<comment type="caution">
    <text evidence="2">The sequence shown here is derived from an EMBL/GenBank/DDBJ whole genome shotgun (WGS) entry which is preliminary data.</text>
</comment>
<evidence type="ECO:0000313" key="2">
    <source>
        <dbReference type="EMBL" id="HHV70035.1"/>
    </source>
</evidence>
<dbReference type="GO" id="GO:0016740">
    <property type="term" value="F:transferase activity"/>
    <property type="evidence" value="ECO:0007669"/>
    <property type="project" value="UniProtKB-KW"/>
</dbReference>
<evidence type="ECO:0000313" key="3">
    <source>
        <dbReference type="Proteomes" id="UP000551563"/>
    </source>
</evidence>
<sequence length="47" mass="5297">MLMLLTFFAEHMTPLNVFRYITFRTGGAMITSALIVFLFGPSIINSL</sequence>
<organism evidence="2 3">
    <name type="scientific">Brucella intermedia</name>
    <dbReference type="NCBI Taxonomy" id="94625"/>
    <lineage>
        <taxon>Bacteria</taxon>
        <taxon>Pseudomonadati</taxon>
        <taxon>Pseudomonadota</taxon>
        <taxon>Alphaproteobacteria</taxon>
        <taxon>Hyphomicrobiales</taxon>
        <taxon>Brucellaceae</taxon>
        <taxon>Brucella/Ochrobactrum group</taxon>
        <taxon>Brucella</taxon>
    </lineage>
</organism>
<feature type="transmembrane region" description="Helical" evidence="1">
    <location>
        <begin position="21"/>
        <end position="44"/>
    </location>
</feature>
<protein>
    <submittedName>
        <fullName evidence="2">Phospho-N-acetylmuramoyl-pentapeptide-transferase</fullName>
        <ecNumber evidence="2">2.7.8.13</ecNumber>
    </submittedName>
</protein>
<dbReference type="AlphaFoldDB" id="A0A7V6U1G9"/>
<keyword evidence="2" id="KW-0808">Transferase</keyword>
<dbReference type="Proteomes" id="UP000551563">
    <property type="component" value="Unassembled WGS sequence"/>
</dbReference>
<proteinExistence type="predicted"/>